<evidence type="ECO:0000256" key="1">
    <source>
        <dbReference type="ARBA" id="ARBA00022679"/>
    </source>
</evidence>
<feature type="active site" evidence="5">
    <location>
        <position position="41"/>
    </location>
</feature>
<evidence type="ECO:0000256" key="4">
    <source>
        <dbReference type="ARBA" id="ARBA00022840"/>
    </source>
</evidence>
<keyword evidence="1" id="KW-0808">Transferase</keyword>
<gene>
    <name evidence="7" type="ORF">LJ751_06800</name>
</gene>
<dbReference type="GO" id="GO:0016774">
    <property type="term" value="F:phosphotransferase activity, carboxyl group as acceptor"/>
    <property type="evidence" value="ECO:0007669"/>
    <property type="project" value="InterPro"/>
</dbReference>
<dbReference type="AlphaFoldDB" id="A0A9X1S6M4"/>
<accession>A0A9X1S6M4</accession>
<comment type="caution">
    <text evidence="7">The sequence shown here is derived from an EMBL/GenBank/DDBJ whole genome shotgun (WGS) entry which is preliminary data.</text>
</comment>
<organism evidence="7 8">
    <name type="scientific">Arthrobacter gengyunqii</name>
    <dbReference type="NCBI Taxonomy" id="2886940"/>
    <lineage>
        <taxon>Bacteria</taxon>
        <taxon>Bacillati</taxon>
        <taxon>Actinomycetota</taxon>
        <taxon>Actinomycetes</taxon>
        <taxon>Micrococcales</taxon>
        <taxon>Micrococcaceae</taxon>
        <taxon>Arthrobacter</taxon>
    </lineage>
</organism>
<dbReference type="Gene3D" id="3.40.50.300">
    <property type="entry name" value="P-loop containing nucleotide triphosphate hydrolases"/>
    <property type="match status" value="1"/>
</dbReference>
<sequence length="185" mass="19991">MSSKRNPQVIVLNGGSSSGKSSISRALQEILPGLWLTFGVDTFIEALPNGGDSPRAGITYERDGGITLSAEYRALERSWYTGLRSMATAGAHLILDEVLLSGGAGQERLRSMFGDVFMMWVGVRCAPEVAASREAQRPDRVEGMAREQALSVHNGMVYDFEVNTTNRSINDCAHDVAGWLALDPG</sequence>
<keyword evidence="2" id="KW-0547">Nucleotide-binding</keyword>
<dbReference type="GO" id="GO:0005524">
    <property type="term" value="F:ATP binding"/>
    <property type="evidence" value="ECO:0007669"/>
    <property type="project" value="UniProtKB-KW"/>
</dbReference>
<reference evidence="7" key="1">
    <citation type="submission" date="2021-10" db="EMBL/GenBank/DDBJ databases">
        <title>Novel species in genus Arthrobacter.</title>
        <authorList>
            <person name="Liu Y."/>
        </authorList>
    </citation>
    <scope>NUCLEOTIDE SEQUENCE</scope>
    <source>
        <strain evidence="7">Zg-Y809</strain>
    </source>
</reference>
<evidence type="ECO:0000256" key="2">
    <source>
        <dbReference type="ARBA" id="ARBA00022741"/>
    </source>
</evidence>
<keyword evidence="3" id="KW-0418">Kinase</keyword>
<keyword evidence="4" id="KW-0067">ATP-binding</keyword>
<dbReference type="EMBL" id="JAJFZP010000006">
    <property type="protein sequence ID" value="MCC3269067.1"/>
    <property type="molecule type" value="Genomic_DNA"/>
</dbReference>
<dbReference type="SUPFAM" id="SSF52540">
    <property type="entry name" value="P-loop containing nucleoside triphosphate hydrolases"/>
    <property type="match status" value="1"/>
</dbReference>
<feature type="binding site" evidence="6">
    <location>
        <begin position="14"/>
        <end position="21"/>
    </location>
    <ligand>
        <name>ATP</name>
        <dbReference type="ChEBI" id="CHEBI:30616"/>
    </ligand>
</feature>
<evidence type="ECO:0000256" key="5">
    <source>
        <dbReference type="PIRSR" id="PIRSR007531-1"/>
    </source>
</evidence>
<proteinExistence type="predicted"/>
<dbReference type="RefSeq" id="WP_227907586.1">
    <property type="nucleotide sequence ID" value="NZ_CP095461.1"/>
</dbReference>
<dbReference type="PIRSF" id="PIRSF007531">
    <property type="entry name" value="CPT"/>
    <property type="match status" value="1"/>
</dbReference>
<protein>
    <submittedName>
        <fullName evidence="7">Chloramphenicol phosphotransferase CPT family protein</fullName>
    </submittedName>
</protein>
<dbReference type="PROSITE" id="PS01075">
    <property type="entry name" value="ACETATE_KINASE_1"/>
    <property type="match status" value="1"/>
</dbReference>
<evidence type="ECO:0000313" key="8">
    <source>
        <dbReference type="Proteomes" id="UP001139264"/>
    </source>
</evidence>
<dbReference type="GO" id="GO:0016301">
    <property type="term" value="F:kinase activity"/>
    <property type="evidence" value="ECO:0007669"/>
    <property type="project" value="UniProtKB-KW"/>
</dbReference>
<evidence type="ECO:0000313" key="7">
    <source>
        <dbReference type="EMBL" id="MCC3269067.1"/>
    </source>
</evidence>
<evidence type="ECO:0000256" key="3">
    <source>
        <dbReference type="ARBA" id="ARBA00022777"/>
    </source>
</evidence>
<name>A0A9X1S6M4_9MICC</name>
<dbReference type="InterPro" id="IPR012853">
    <property type="entry name" value="CPT"/>
</dbReference>
<dbReference type="Pfam" id="PF07931">
    <property type="entry name" value="CPT"/>
    <property type="match status" value="1"/>
</dbReference>
<evidence type="ECO:0000256" key="6">
    <source>
        <dbReference type="PIRSR" id="PIRSR007531-2"/>
    </source>
</evidence>
<dbReference type="Proteomes" id="UP001139264">
    <property type="component" value="Unassembled WGS sequence"/>
</dbReference>
<dbReference type="InterPro" id="IPR027417">
    <property type="entry name" value="P-loop_NTPase"/>
</dbReference>
<dbReference type="InterPro" id="IPR023865">
    <property type="entry name" value="Aliphatic_acid_kinase_CS"/>
</dbReference>